<name>A0A4Q9KIK1_PROTD</name>
<dbReference type="SUPFAM" id="SSF51905">
    <property type="entry name" value="FAD/NAD(P)-binding domain"/>
    <property type="match status" value="1"/>
</dbReference>
<evidence type="ECO:0000256" key="9">
    <source>
        <dbReference type="PIRSR" id="PIRSR000350-3"/>
    </source>
</evidence>
<dbReference type="NCBIfam" id="NF005884">
    <property type="entry name" value="PRK07846.1"/>
    <property type="match status" value="1"/>
</dbReference>
<feature type="binding site" evidence="9">
    <location>
        <position position="306"/>
    </location>
    <ligand>
        <name>FAD</name>
        <dbReference type="ChEBI" id="CHEBI:57692"/>
    </ligand>
</feature>
<evidence type="ECO:0000256" key="8">
    <source>
        <dbReference type="PIRSR" id="PIRSR000350-2"/>
    </source>
</evidence>
<keyword evidence="7 11" id="KW-0676">Redox-active center</keyword>
<keyword evidence="9" id="KW-0547">Nucleotide-binding</keyword>
<feature type="disulfide bond" description="Redox-active" evidence="10">
    <location>
        <begin position="40"/>
        <end position="45"/>
    </location>
</feature>
<organism evidence="14 15">
    <name type="scientific">Propioniciclava tarda</name>
    <dbReference type="NCBI Taxonomy" id="433330"/>
    <lineage>
        <taxon>Bacteria</taxon>
        <taxon>Bacillati</taxon>
        <taxon>Actinomycetota</taxon>
        <taxon>Actinomycetes</taxon>
        <taxon>Propionibacteriales</taxon>
        <taxon>Propionibacteriaceae</taxon>
        <taxon>Propioniciclava</taxon>
    </lineage>
</organism>
<dbReference type="Pfam" id="PF02852">
    <property type="entry name" value="Pyr_redox_dim"/>
    <property type="match status" value="1"/>
</dbReference>
<dbReference type="PANTHER" id="PTHR22912:SF217">
    <property type="entry name" value="DIHYDROLIPOYL DEHYDROGENASE"/>
    <property type="match status" value="1"/>
</dbReference>
<dbReference type="InterPro" id="IPR001100">
    <property type="entry name" value="Pyr_nuc-diS_OxRdtase"/>
</dbReference>
<dbReference type="InterPro" id="IPR023753">
    <property type="entry name" value="FAD/NAD-binding_dom"/>
</dbReference>
<dbReference type="InterPro" id="IPR050151">
    <property type="entry name" value="Class-I_Pyr_Nuc-Dis_Oxidored"/>
</dbReference>
<dbReference type="GO" id="GO:0050627">
    <property type="term" value="F:mycothione reductase [NAD(P)H] activity"/>
    <property type="evidence" value="ECO:0007669"/>
    <property type="project" value="UniProtKB-EC"/>
</dbReference>
<evidence type="ECO:0000256" key="6">
    <source>
        <dbReference type="ARBA" id="ARBA00023157"/>
    </source>
</evidence>
<evidence type="ECO:0000256" key="1">
    <source>
        <dbReference type="ARBA" id="ARBA00007532"/>
    </source>
</evidence>
<dbReference type="Pfam" id="PF07992">
    <property type="entry name" value="Pyr_redox_2"/>
    <property type="match status" value="1"/>
</dbReference>
<dbReference type="GO" id="GO:0006103">
    <property type="term" value="P:2-oxoglutarate metabolic process"/>
    <property type="evidence" value="ECO:0007669"/>
    <property type="project" value="TreeGrafter"/>
</dbReference>
<evidence type="ECO:0000256" key="11">
    <source>
        <dbReference type="RuleBase" id="RU003691"/>
    </source>
</evidence>
<feature type="domain" description="Pyridine nucleotide-disulphide oxidoreductase dimerisation" evidence="12">
    <location>
        <begin position="342"/>
        <end position="451"/>
    </location>
</feature>
<feature type="domain" description="FAD/NAD(P)-binding" evidence="13">
    <location>
        <begin position="4"/>
        <end position="320"/>
    </location>
</feature>
<dbReference type="Proteomes" id="UP000291933">
    <property type="component" value="Unassembled WGS sequence"/>
</dbReference>
<dbReference type="InterPro" id="IPR016156">
    <property type="entry name" value="FAD/NAD-linked_Rdtase_dimer_sf"/>
</dbReference>
<keyword evidence="5 9" id="KW-0520">NAD</keyword>
<dbReference type="InterPro" id="IPR004099">
    <property type="entry name" value="Pyr_nucl-diS_OxRdtase_dimer"/>
</dbReference>
<dbReference type="PROSITE" id="PS00076">
    <property type="entry name" value="PYRIDINE_REDOX_1"/>
    <property type="match status" value="1"/>
</dbReference>
<dbReference type="Gene3D" id="3.50.50.60">
    <property type="entry name" value="FAD/NAD(P)-binding domain"/>
    <property type="match status" value="2"/>
</dbReference>
<evidence type="ECO:0000256" key="7">
    <source>
        <dbReference type="ARBA" id="ARBA00023284"/>
    </source>
</evidence>
<dbReference type="GO" id="GO:0004148">
    <property type="term" value="F:dihydrolipoyl dehydrogenase (NADH) activity"/>
    <property type="evidence" value="ECO:0007669"/>
    <property type="project" value="TreeGrafter"/>
</dbReference>
<dbReference type="RefSeq" id="WP_131172768.1">
    <property type="nucleotide sequence ID" value="NZ_FXTL01000016.1"/>
</dbReference>
<keyword evidence="2 11" id="KW-0285">Flavoprotein</keyword>
<evidence type="ECO:0000259" key="13">
    <source>
        <dbReference type="Pfam" id="PF07992"/>
    </source>
</evidence>
<evidence type="ECO:0000259" key="12">
    <source>
        <dbReference type="Pfam" id="PF02852"/>
    </source>
</evidence>
<dbReference type="AlphaFoldDB" id="A0A4Q9KIK1"/>
<dbReference type="SUPFAM" id="SSF55424">
    <property type="entry name" value="FAD/NAD-linked reductases, dimerisation (C-terminal) domain"/>
    <property type="match status" value="1"/>
</dbReference>
<evidence type="ECO:0000256" key="2">
    <source>
        <dbReference type="ARBA" id="ARBA00022630"/>
    </source>
</evidence>
<feature type="binding site" evidence="9">
    <location>
        <begin position="176"/>
        <end position="183"/>
    </location>
    <ligand>
        <name>NAD(+)</name>
        <dbReference type="ChEBI" id="CHEBI:57540"/>
    </ligand>
</feature>
<keyword evidence="4 11" id="KW-0560">Oxidoreductase</keyword>
<keyword evidence="3 9" id="KW-0274">FAD</keyword>
<evidence type="ECO:0000256" key="3">
    <source>
        <dbReference type="ARBA" id="ARBA00022827"/>
    </source>
</evidence>
<feature type="binding site" evidence="9">
    <location>
        <position position="265"/>
    </location>
    <ligand>
        <name>NAD(+)</name>
        <dbReference type="ChEBI" id="CHEBI:57540"/>
    </ligand>
</feature>
<keyword evidence="15" id="KW-1185">Reference proteome</keyword>
<evidence type="ECO:0000256" key="5">
    <source>
        <dbReference type="ARBA" id="ARBA00023027"/>
    </source>
</evidence>
<dbReference type="OrthoDB" id="4763248at2"/>
<sequence>MPHFDLCVIGSGSGNSLIDERFADLSVALVDDGVPFGGTCLNKGCIPTKMFVYPADLLRTPGEAARVNVSMDAPSVDFAGVRDRVFGRIDPIAEGGERWRASASNLTLYRQTARFVAPKTLQIGDETITADRFVIAAGSRAVRPDIEGLDAVADRVHTSDTIMRLDALPTSLAIIGGGFIAAEFAHVFSAYGVHVTVIHRGQRMLAREDAEIARRYTRAAASYVDLRLNTRVTRADAAADGVRLSLDGPDGPSEVTAELVLIATGRHPNGDRLGVQAAGIELDADGYVVVDAQQRTTAEGVWALGDVCSHGQLKHVANHEARIVQHNLLHPDAPRSNDDRPVPHAVFTHPQIASVGLTEDAARAAGLDVAVAVQEFGSVAYGWATADDTSCCKLVADRATGRLVGAHLIGMQASLLIQPLIQAMTLGTDVVTMARGQYWIHPALTEVVENALLALNLTEESA</sequence>
<proteinExistence type="inferred from homology"/>
<accession>A0A4Q9KIK1</accession>
<dbReference type="PRINTS" id="PR00411">
    <property type="entry name" value="PNDRDTASEI"/>
</dbReference>
<feature type="binding site" evidence="9">
    <location>
        <position position="49"/>
    </location>
    <ligand>
        <name>FAD</name>
        <dbReference type="ChEBI" id="CHEBI:57692"/>
    </ligand>
</feature>
<dbReference type="PIRSF" id="PIRSF000350">
    <property type="entry name" value="Mercury_reductase_MerA"/>
    <property type="match status" value="1"/>
</dbReference>
<reference evidence="14 15" key="1">
    <citation type="submission" date="2019-01" db="EMBL/GenBank/DDBJ databases">
        <title>Lactibacter flavus gen. nov., sp. nov., a novel bacterium of the family Propionibacteriaceae isolated from raw milk and dairy products.</title>
        <authorList>
            <person name="Huptas C."/>
            <person name="Wenning M."/>
            <person name="Breitenwieser F."/>
            <person name="Doll E."/>
            <person name="Von Neubeck M."/>
            <person name="Busse H.-J."/>
            <person name="Scherer S."/>
        </authorList>
    </citation>
    <scope>NUCLEOTIDE SEQUENCE [LARGE SCALE GENOMIC DNA]</scope>
    <source>
        <strain evidence="14 15">DSM 22130</strain>
    </source>
</reference>
<dbReference type="PRINTS" id="PR00368">
    <property type="entry name" value="FADPNR"/>
</dbReference>
<keyword evidence="6" id="KW-1015">Disulfide bond</keyword>
<dbReference type="EMBL" id="SDMR01000016">
    <property type="protein sequence ID" value="TBT94242.1"/>
    <property type="molecule type" value="Genomic_DNA"/>
</dbReference>
<evidence type="ECO:0000256" key="10">
    <source>
        <dbReference type="PIRSR" id="PIRSR000350-4"/>
    </source>
</evidence>
<evidence type="ECO:0000313" key="15">
    <source>
        <dbReference type="Proteomes" id="UP000291933"/>
    </source>
</evidence>
<dbReference type="GO" id="GO:0050660">
    <property type="term" value="F:flavin adenine dinucleotide binding"/>
    <property type="evidence" value="ECO:0007669"/>
    <property type="project" value="TreeGrafter"/>
</dbReference>
<gene>
    <name evidence="14" type="ORF">ET996_11830</name>
</gene>
<comment type="caution">
    <text evidence="14">The sequence shown here is derived from an EMBL/GenBank/DDBJ whole genome shotgun (WGS) entry which is preliminary data.</text>
</comment>
<evidence type="ECO:0000256" key="4">
    <source>
        <dbReference type="ARBA" id="ARBA00023002"/>
    </source>
</evidence>
<dbReference type="InterPro" id="IPR036188">
    <property type="entry name" value="FAD/NAD-bd_sf"/>
</dbReference>
<dbReference type="InterPro" id="IPR012999">
    <property type="entry name" value="Pyr_OxRdtase_I_AS"/>
</dbReference>
<comment type="cofactor">
    <cofactor evidence="9">
        <name>FAD</name>
        <dbReference type="ChEBI" id="CHEBI:57692"/>
    </cofactor>
    <text evidence="9">Binds 1 FAD per subunit.</text>
</comment>
<dbReference type="Gene3D" id="3.30.390.30">
    <property type="match status" value="1"/>
</dbReference>
<dbReference type="PANTHER" id="PTHR22912">
    <property type="entry name" value="DISULFIDE OXIDOREDUCTASE"/>
    <property type="match status" value="1"/>
</dbReference>
<dbReference type="EC" id="1.8.1.15" evidence="14"/>
<protein>
    <submittedName>
        <fullName evidence="14">Mycothione reductase</fullName>
        <ecNumber evidence="14">1.8.1.15</ecNumber>
    </submittedName>
</protein>
<feature type="active site" description="Proton acceptor" evidence="8">
    <location>
        <position position="441"/>
    </location>
</feature>
<evidence type="ECO:0000313" key="14">
    <source>
        <dbReference type="EMBL" id="TBT94242.1"/>
    </source>
</evidence>
<comment type="similarity">
    <text evidence="1 11">Belongs to the class-I pyridine nucleotide-disulfide oxidoreductase family.</text>
</comment>